<evidence type="ECO:0000256" key="1">
    <source>
        <dbReference type="ARBA" id="ARBA00022723"/>
    </source>
</evidence>
<dbReference type="Pfam" id="PF25327">
    <property type="entry name" value="UBL_ZFAND1"/>
    <property type="match status" value="1"/>
</dbReference>
<dbReference type="SMART" id="SM00154">
    <property type="entry name" value="ZnF_AN1"/>
    <property type="match status" value="2"/>
</dbReference>
<protein>
    <submittedName>
        <fullName evidence="6">AN1-type zinc finger protein</fullName>
    </submittedName>
</protein>
<dbReference type="Proteomes" id="UP000310200">
    <property type="component" value="Unassembled WGS sequence"/>
</dbReference>
<dbReference type="InterPro" id="IPR035896">
    <property type="entry name" value="AN1-like_Znf"/>
</dbReference>
<organism evidence="6 7">
    <name type="scientific">Temnothorax longispinosus</name>
    <dbReference type="NCBI Taxonomy" id="300112"/>
    <lineage>
        <taxon>Eukaryota</taxon>
        <taxon>Metazoa</taxon>
        <taxon>Ecdysozoa</taxon>
        <taxon>Arthropoda</taxon>
        <taxon>Hexapoda</taxon>
        <taxon>Insecta</taxon>
        <taxon>Pterygota</taxon>
        <taxon>Neoptera</taxon>
        <taxon>Endopterygota</taxon>
        <taxon>Hymenoptera</taxon>
        <taxon>Apocrita</taxon>
        <taxon>Aculeata</taxon>
        <taxon>Formicoidea</taxon>
        <taxon>Formicidae</taxon>
        <taxon>Myrmicinae</taxon>
        <taxon>Temnothorax</taxon>
    </lineage>
</organism>
<dbReference type="GO" id="GO:0005737">
    <property type="term" value="C:cytoplasm"/>
    <property type="evidence" value="ECO:0007669"/>
    <property type="project" value="TreeGrafter"/>
</dbReference>
<evidence type="ECO:0000256" key="3">
    <source>
        <dbReference type="ARBA" id="ARBA00022833"/>
    </source>
</evidence>
<reference evidence="6 7" key="1">
    <citation type="journal article" date="2019" name="Philos. Trans. R. Soc. Lond., B, Biol. Sci.">
        <title>Ant behaviour and brain gene expression of defending hosts depend on the ecological success of the intruding social parasite.</title>
        <authorList>
            <person name="Kaur R."/>
            <person name="Stoldt M."/>
            <person name="Jongepier E."/>
            <person name="Feldmeyer B."/>
            <person name="Menzel F."/>
            <person name="Bornberg-Bauer E."/>
            <person name="Foitzik S."/>
        </authorList>
    </citation>
    <scope>NUCLEOTIDE SEQUENCE [LARGE SCALE GENOMIC DNA]</scope>
    <source>
        <tissue evidence="6">Whole body</tissue>
    </source>
</reference>
<evidence type="ECO:0000313" key="6">
    <source>
        <dbReference type="EMBL" id="TGZ50098.1"/>
    </source>
</evidence>
<keyword evidence="7" id="KW-1185">Reference proteome</keyword>
<dbReference type="GO" id="GO:0008270">
    <property type="term" value="F:zinc ion binding"/>
    <property type="evidence" value="ECO:0007669"/>
    <property type="project" value="UniProtKB-KW"/>
</dbReference>
<proteinExistence type="predicted"/>
<dbReference type="Pfam" id="PF01428">
    <property type="entry name" value="zf-AN1"/>
    <property type="match status" value="1"/>
</dbReference>
<dbReference type="Gene3D" id="4.10.1110.10">
    <property type="entry name" value="AN1-like Zinc finger"/>
    <property type="match status" value="1"/>
</dbReference>
<dbReference type="PANTHER" id="PTHR14677">
    <property type="entry name" value="ARSENITE INDUCUBLE RNA ASSOCIATED PROTEIN AIP-1-RELATED"/>
    <property type="match status" value="1"/>
</dbReference>
<evidence type="ECO:0000256" key="4">
    <source>
        <dbReference type="PROSITE-ProRule" id="PRU00449"/>
    </source>
</evidence>
<dbReference type="InterPro" id="IPR057358">
    <property type="entry name" value="UBL_ZFAND1-like"/>
</dbReference>
<keyword evidence="2 4" id="KW-0863">Zinc-finger</keyword>
<gene>
    <name evidence="6" type="ORF">DBV15_00877</name>
</gene>
<accession>A0A4S2KQC0</accession>
<evidence type="ECO:0000313" key="7">
    <source>
        <dbReference type="Proteomes" id="UP000310200"/>
    </source>
</evidence>
<dbReference type="EMBL" id="QBLH01002024">
    <property type="protein sequence ID" value="TGZ50098.1"/>
    <property type="molecule type" value="Genomic_DNA"/>
</dbReference>
<dbReference type="STRING" id="300112.A0A4S2KQC0"/>
<evidence type="ECO:0000256" key="2">
    <source>
        <dbReference type="ARBA" id="ARBA00022771"/>
    </source>
</evidence>
<dbReference type="AlphaFoldDB" id="A0A4S2KQC0"/>
<dbReference type="SUPFAM" id="SSF118310">
    <property type="entry name" value="AN1-like Zinc finger"/>
    <property type="match status" value="1"/>
</dbReference>
<dbReference type="InterPro" id="IPR000058">
    <property type="entry name" value="Znf_AN1"/>
</dbReference>
<dbReference type="PROSITE" id="PS51039">
    <property type="entry name" value="ZF_AN1"/>
    <property type="match status" value="1"/>
</dbReference>
<name>A0A4S2KQC0_9HYME</name>
<feature type="domain" description="AN1-type" evidence="5">
    <location>
        <begin position="4"/>
        <end position="52"/>
    </location>
</feature>
<keyword evidence="3" id="KW-0862">Zinc</keyword>
<comment type="caution">
    <text evidence="6">The sequence shown here is derived from an EMBL/GenBank/DDBJ whole genome shotgun (WGS) entry which is preliminary data.</text>
</comment>
<evidence type="ECO:0000259" key="5">
    <source>
        <dbReference type="PROSITE" id="PS51039"/>
    </source>
</evidence>
<dbReference type="PANTHER" id="PTHR14677:SF20">
    <property type="entry name" value="ZINC FINGER AN1-TYPE CONTAINING 2A-RELATED"/>
    <property type="match status" value="1"/>
</dbReference>
<keyword evidence="1" id="KW-0479">Metal-binding</keyword>
<sequence length="275" mass="31142">MEFPATGKQCSVADCKLLDFLPFVCEHCQATFCKEHFNIVSHKCLKTKTAESVEEQLASILCSNDSCEDTSLLKCIKCKRYFCVAHRHHECSERSELSKAEKTQKLKKWQISKNQFAEAKAIVDQQIAESLRKSKNTTLANKVQLMRVKCSAIGPRNVPTSERSYFLVHLPLTVKNKHIGTSKGTYVNMHWTIGKCIDSIADTLKVRNYIPSNNNTATTNKLKLFRHSTGDLICNEMDTPLAKLFEESAVFDGERVILEYSDNVPNNVIDPSLYK</sequence>